<organism evidence="1 2">
    <name type="scientific">Haemonchus contortus</name>
    <name type="common">Barber pole worm</name>
    <dbReference type="NCBI Taxonomy" id="6289"/>
    <lineage>
        <taxon>Eukaryota</taxon>
        <taxon>Metazoa</taxon>
        <taxon>Ecdysozoa</taxon>
        <taxon>Nematoda</taxon>
        <taxon>Chromadorea</taxon>
        <taxon>Rhabditida</taxon>
        <taxon>Rhabditina</taxon>
        <taxon>Rhabditomorpha</taxon>
        <taxon>Strongyloidea</taxon>
        <taxon>Trichostrongylidae</taxon>
        <taxon>Haemonchus</taxon>
    </lineage>
</organism>
<dbReference type="OrthoDB" id="5800475at2759"/>
<dbReference type="Proteomes" id="UP000025227">
    <property type="component" value="Unplaced"/>
</dbReference>
<proteinExistence type="predicted"/>
<dbReference type="OMA" id="HRMGAVE"/>
<sequence length="366" mass="40994">MRAIRLDSRLAGHRLHRVGIAGNTVFLQLFSQQAAIRCSYGACIHCSQTAGDRFSAYLSRKYSTPSHRVLIIIQNLSNDSSFQKDEQYPRISIFEVNRESGESKEYRLAVESGPEFDGVPLENAILGCGVHNLHIYDRSIVMGSIPYWNITLGEGTFTLQRDDIVDNSNEKCSRFPIAIDSGKRIFARLRDDHSLVVYNPTTKKWSPYFLSPASHINLDSLNIRGLHETFGRAGHRMGAIESPLSVYSDGPVVVARIKRHEKHFFYRVTFDHEKCEFLCEQRGWALFSGGVDRMFYTIVGENALVLLGIRAVAIAPLQPPTLVECALMSLQDKHCKKDGTGARTGGLTPEEIKKMVGYRGSSLIPV</sequence>
<protein>
    <submittedName>
        <fullName evidence="2">F-box protein</fullName>
    </submittedName>
</protein>
<dbReference type="WBParaSite" id="HCON_00071530-00003">
    <property type="protein sequence ID" value="HCON_00071530-00003"/>
    <property type="gene ID" value="HCON_00071530"/>
</dbReference>
<name>A0A7I4YCD0_HAECO</name>
<reference evidence="2" key="1">
    <citation type="submission" date="2020-12" db="UniProtKB">
        <authorList>
            <consortium name="WormBaseParasite"/>
        </authorList>
    </citation>
    <scope>IDENTIFICATION</scope>
    <source>
        <strain evidence="2">MHco3</strain>
    </source>
</reference>
<evidence type="ECO:0000313" key="2">
    <source>
        <dbReference type="WBParaSite" id="HCON_00071530-00003"/>
    </source>
</evidence>
<dbReference type="AlphaFoldDB" id="A0A7I4YCD0"/>
<evidence type="ECO:0000313" key="1">
    <source>
        <dbReference type="Proteomes" id="UP000025227"/>
    </source>
</evidence>
<keyword evidence="1" id="KW-1185">Reference proteome</keyword>
<accession>A0A7I4YCD0</accession>